<dbReference type="HOGENOM" id="CLU_495049_0_0_0"/>
<dbReference type="eggNOG" id="COG0457">
    <property type="taxonomic scope" value="Bacteria"/>
</dbReference>
<organism evidence="3 4">
    <name type="scientific">Truepera radiovictrix (strain DSM 17093 / CIP 108686 / LMG 22925 / RQ-24)</name>
    <dbReference type="NCBI Taxonomy" id="649638"/>
    <lineage>
        <taxon>Bacteria</taxon>
        <taxon>Thermotogati</taxon>
        <taxon>Deinococcota</taxon>
        <taxon>Deinococci</taxon>
        <taxon>Trueperales</taxon>
        <taxon>Trueperaceae</taxon>
        <taxon>Truepera</taxon>
    </lineage>
</organism>
<dbReference type="InterPro" id="IPR023346">
    <property type="entry name" value="Lysozyme-like_dom_sf"/>
</dbReference>
<name>D7CXB5_TRURR</name>
<dbReference type="PANTHER" id="PTHR37423:SF2">
    <property type="entry name" value="MEMBRANE-BOUND LYTIC MUREIN TRANSGLYCOSYLASE C"/>
    <property type="match status" value="1"/>
</dbReference>
<dbReference type="Gene3D" id="1.10.530.10">
    <property type="match status" value="1"/>
</dbReference>
<dbReference type="InterPro" id="IPR008258">
    <property type="entry name" value="Transglycosylase_SLT_dom_1"/>
</dbReference>
<dbReference type="eggNOG" id="COG0741">
    <property type="taxonomic scope" value="Bacteria"/>
</dbReference>
<evidence type="ECO:0000259" key="2">
    <source>
        <dbReference type="Pfam" id="PF01464"/>
    </source>
</evidence>
<keyword evidence="4" id="KW-1185">Reference proteome</keyword>
<dbReference type="InterPro" id="IPR011990">
    <property type="entry name" value="TPR-like_helical_dom_sf"/>
</dbReference>
<evidence type="ECO:0000313" key="4">
    <source>
        <dbReference type="Proteomes" id="UP000000379"/>
    </source>
</evidence>
<protein>
    <submittedName>
        <fullName evidence="3">Lytic transglycosylase catalytic</fullName>
    </submittedName>
</protein>
<dbReference type="Pfam" id="PF01464">
    <property type="entry name" value="SLT"/>
    <property type="match status" value="1"/>
</dbReference>
<gene>
    <name evidence="3" type="ordered locus">Trad_0097</name>
</gene>
<keyword evidence="1" id="KW-0802">TPR repeat</keyword>
<sequence>MLSLLLLIGCALWLALELRVGAARALPYPEVAAAVRSVYEGEPLLADYRAVEAMVRRGDIEGLSAFVAEAPESFLRYRTLLALARDVRVPMARRAAFYEHLLAAGLIEPLAREEVRAAFLEVARVAELAGQTERALDAYTRALPLPAAALGVARLEPDAERRAELLLRVGAPADAQRALARAPKPPPPLLAARVYRALGEHERALEQLERLLQAEPTHLEGRTERAWVLLALGRTDEAAAAFGSLDEVARTRGLAALAAARGAYAEAGERYRQLAERSGEAGALWRATEMLERAGEPEAALPLYLELAQKRSPYRTDAAYRALVLAERLGDAAVAQRAAALLPEDAYFGALRHGLPELLPVSRLERAAPEVLERAAALARVGDREAAIGELLVALAAARGSEAETVALAEALQDLGEFRRSAQAATRWLERGSRDPRTWHVAFPRAYAQVVERYAAAWGVEPELVWAVMRQESAFYPRAVSTSRAMGLMQIVPATWAWLAELLDDAAADPFSVADNVRFGAFYLGSLMDLFGGDLERVVTAYNGGPGYIGAIAALEAVQRDPEAFYRLIDRQETRDYLQKVMWGYLVYRDVLGDTRVAEVQAARADPP</sequence>
<reference evidence="4" key="1">
    <citation type="submission" date="2010-05" db="EMBL/GenBank/DDBJ databases">
        <title>The complete genome of Truepera radiovictris DSM 17093.</title>
        <authorList>
            <consortium name="US DOE Joint Genome Institute (JGI-PGF)"/>
            <person name="Lucas S."/>
            <person name="Copeland A."/>
            <person name="Lapidus A."/>
            <person name="Glavina del Rio T."/>
            <person name="Dalin E."/>
            <person name="Tice H."/>
            <person name="Bruce D."/>
            <person name="Goodwin L."/>
            <person name="Pitluck S."/>
            <person name="Kyrpides N."/>
            <person name="Mavromatis K."/>
            <person name="Ovchinnikova G."/>
            <person name="Munk A.C."/>
            <person name="Detter J.C."/>
            <person name="Han C."/>
            <person name="Tapia R."/>
            <person name="Land M."/>
            <person name="Hauser L."/>
            <person name="Markowitz V."/>
            <person name="Cheng J.-F."/>
            <person name="Hugenholtz P."/>
            <person name="Woyke T."/>
            <person name="Wu D."/>
            <person name="Tindall B."/>
            <person name="Pomrenke H.G."/>
            <person name="Brambilla E."/>
            <person name="Klenk H.-P."/>
            <person name="Eisen J.A."/>
        </authorList>
    </citation>
    <scope>NUCLEOTIDE SEQUENCE [LARGE SCALE GENOMIC DNA]</scope>
    <source>
        <strain evidence="4">DSM 17093 / CIP 108686 / LMG 22925 / RQ-24</strain>
    </source>
</reference>
<feature type="repeat" description="TPR" evidence="1">
    <location>
        <begin position="185"/>
        <end position="218"/>
    </location>
</feature>
<dbReference type="SUPFAM" id="SSF48452">
    <property type="entry name" value="TPR-like"/>
    <property type="match status" value="2"/>
</dbReference>
<dbReference type="PROSITE" id="PS50005">
    <property type="entry name" value="TPR"/>
    <property type="match status" value="1"/>
</dbReference>
<reference evidence="3 4" key="2">
    <citation type="journal article" date="2011" name="Stand. Genomic Sci.">
        <title>Complete genome sequence of Truepera radiovictrix type strain (RQ-24).</title>
        <authorList>
            <person name="Ivanova N."/>
            <person name="Rohde C."/>
            <person name="Munk C."/>
            <person name="Nolan M."/>
            <person name="Lucas S."/>
            <person name="Del Rio T.G."/>
            <person name="Tice H."/>
            <person name="Deshpande S."/>
            <person name="Cheng J.F."/>
            <person name="Tapia R."/>
            <person name="Han C."/>
            <person name="Goodwin L."/>
            <person name="Pitluck S."/>
            <person name="Liolios K."/>
            <person name="Mavromatis K."/>
            <person name="Mikhailova N."/>
            <person name="Pati A."/>
            <person name="Chen A."/>
            <person name="Palaniappan K."/>
            <person name="Land M."/>
            <person name="Hauser L."/>
            <person name="Chang Y.J."/>
            <person name="Jeffries C.D."/>
            <person name="Brambilla E."/>
            <person name="Rohde M."/>
            <person name="Goker M."/>
            <person name="Tindall B.J."/>
            <person name="Woyke T."/>
            <person name="Bristow J."/>
            <person name="Eisen J.A."/>
            <person name="Markowitz V."/>
            <person name="Hugenholtz P."/>
            <person name="Kyrpides N.C."/>
            <person name="Klenk H.P."/>
            <person name="Lapidus A."/>
        </authorList>
    </citation>
    <scope>NUCLEOTIDE SEQUENCE [LARGE SCALE GENOMIC DNA]</scope>
    <source>
        <strain evidence="4">DSM 17093 / CIP 108686 / LMG 22925 / RQ-24</strain>
    </source>
</reference>
<dbReference type="CAZy" id="GH23">
    <property type="family name" value="Glycoside Hydrolase Family 23"/>
</dbReference>
<dbReference type="Proteomes" id="UP000000379">
    <property type="component" value="Chromosome"/>
</dbReference>
<feature type="domain" description="Transglycosylase SLT" evidence="2">
    <location>
        <begin position="451"/>
        <end position="549"/>
    </location>
</feature>
<evidence type="ECO:0000256" key="1">
    <source>
        <dbReference type="PROSITE-ProRule" id="PRU00339"/>
    </source>
</evidence>
<dbReference type="InterPro" id="IPR019734">
    <property type="entry name" value="TPR_rpt"/>
</dbReference>
<dbReference type="AlphaFoldDB" id="D7CXB5"/>
<dbReference type="KEGG" id="tra:Trad_0097"/>
<dbReference type="PANTHER" id="PTHR37423">
    <property type="entry name" value="SOLUBLE LYTIC MUREIN TRANSGLYCOSYLASE-RELATED"/>
    <property type="match status" value="1"/>
</dbReference>
<dbReference type="Gene3D" id="1.25.40.10">
    <property type="entry name" value="Tetratricopeptide repeat domain"/>
    <property type="match status" value="1"/>
</dbReference>
<dbReference type="STRING" id="649638.Trad_0097"/>
<dbReference type="SUPFAM" id="SSF53955">
    <property type="entry name" value="Lysozyme-like"/>
    <property type="match status" value="1"/>
</dbReference>
<evidence type="ECO:0000313" key="3">
    <source>
        <dbReference type="EMBL" id="ADI13239.1"/>
    </source>
</evidence>
<dbReference type="CDD" id="cd13401">
    <property type="entry name" value="Slt70-like"/>
    <property type="match status" value="1"/>
</dbReference>
<dbReference type="Pfam" id="PF14559">
    <property type="entry name" value="TPR_19"/>
    <property type="match status" value="1"/>
</dbReference>
<proteinExistence type="predicted"/>
<dbReference type="EMBL" id="CP002049">
    <property type="protein sequence ID" value="ADI13239.1"/>
    <property type="molecule type" value="Genomic_DNA"/>
</dbReference>
<accession>D7CXB5</accession>